<reference evidence="1 2" key="1">
    <citation type="submission" date="2017-07" db="EMBL/GenBank/DDBJ databases">
        <title>Phylogenetic study on the rhizospheric bacterium Ochrobactrum sp. A44.</title>
        <authorList>
            <person name="Krzyzanowska D.M."/>
            <person name="Ossowicki A."/>
            <person name="Rajewska M."/>
            <person name="Maciag T."/>
            <person name="Kaczynski Z."/>
            <person name="Czerwicka M."/>
            <person name="Jafra S."/>
        </authorList>
    </citation>
    <scope>NUCLEOTIDE SEQUENCE [LARGE SCALE GENOMIC DNA]</scope>
    <source>
        <strain evidence="1 2">OgA9a</strain>
    </source>
</reference>
<organism evidence="1 2">
    <name type="scientific">Brucella grignonensis</name>
    <dbReference type="NCBI Taxonomy" id="94627"/>
    <lineage>
        <taxon>Bacteria</taxon>
        <taxon>Pseudomonadati</taxon>
        <taxon>Pseudomonadota</taxon>
        <taxon>Alphaproteobacteria</taxon>
        <taxon>Hyphomicrobiales</taxon>
        <taxon>Brucellaceae</taxon>
        <taxon>Brucella/Ochrobactrum group</taxon>
        <taxon>Brucella</taxon>
    </lineage>
</organism>
<name>A0A256EY42_9HYPH</name>
<dbReference type="RefSeq" id="WP_094542722.1">
    <property type="nucleotide sequence ID" value="NZ_JBHEER010000008.1"/>
</dbReference>
<evidence type="ECO:0000313" key="1">
    <source>
        <dbReference type="EMBL" id="OYR07538.1"/>
    </source>
</evidence>
<dbReference type="OrthoDB" id="7067536at2"/>
<keyword evidence="2" id="KW-1185">Reference proteome</keyword>
<evidence type="ECO:0000313" key="2">
    <source>
        <dbReference type="Proteomes" id="UP000216478"/>
    </source>
</evidence>
<gene>
    <name evidence="1" type="ORF">CEV33_3745</name>
</gene>
<dbReference type="EMBL" id="NNRL01000169">
    <property type="protein sequence ID" value="OYR07538.1"/>
    <property type="molecule type" value="Genomic_DNA"/>
</dbReference>
<sequence length="101" mass="11750">MTSAIVEKNLKFIAGELINKGEYYEPLYDNEMPYEEQIISIFEYIDHGEYGVAYENLICLLERSKTCVSAKATVKIIEVSLLFGFKTERLEDRIFDRRLIG</sequence>
<accession>A0A256EY42</accession>
<comment type="caution">
    <text evidence="1">The sequence shown here is derived from an EMBL/GenBank/DDBJ whole genome shotgun (WGS) entry which is preliminary data.</text>
</comment>
<dbReference type="AlphaFoldDB" id="A0A256EY42"/>
<protein>
    <submittedName>
        <fullName evidence="1">Uncharacterized protein</fullName>
    </submittedName>
</protein>
<dbReference type="Proteomes" id="UP000216478">
    <property type="component" value="Unassembled WGS sequence"/>
</dbReference>
<proteinExistence type="predicted"/>